<comment type="caution">
    <text evidence="5">The sequence shown here is derived from an EMBL/GenBank/DDBJ whole genome shotgun (WGS) entry which is preliminary data.</text>
</comment>
<accession>A0A1V3FZH2</accession>
<dbReference type="RefSeq" id="WP_077365865.1">
    <property type="nucleotide sequence ID" value="NZ_MQMF01000012.1"/>
</dbReference>
<dbReference type="PRINTS" id="PR00379">
    <property type="entry name" value="INTEIN"/>
</dbReference>
<gene>
    <name evidence="5" type="ORF">UN64_19490</name>
</gene>
<dbReference type="PROSITE" id="PS50818">
    <property type="entry name" value="INTEIN_C_TER"/>
    <property type="match status" value="1"/>
</dbReference>
<evidence type="ECO:0000313" key="6">
    <source>
        <dbReference type="Proteomes" id="UP000188597"/>
    </source>
</evidence>
<dbReference type="CDD" id="cd00081">
    <property type="entry name" value="Hint"/>
    <property type="match status" value="1"/>
</dbReference>
<organism evidence="5 6">
    <name type="scientific">Fictibacillus arsenicus</name>
    <dbReference type="NCBI Taxonomy" id="255247"/>
    <lineage>
        <taxon>Bacteria</taxon>
        <taxon>Bacillati</taxon>
        <taxon>Bacillota</taxon>
        <taxon>Bacilli</taxon>
        <taxon>Bacillales</taxon>
        <taxon>Fictibacillaceae</taxon>
        <taxon>Fictibacillus</taxon>
    </lineage>
</organism>
<dbReference type="SUPFAM" id="SSF51294">
    <property type="entry name" value="Hedgehog/intein (Hint) domain"/>
    <property type="match status" value="1"/>
</dbReference>
<dbReference type="Gene3D" id="2.170.16.10">
    <property type="entry name" value="Hedgehog/Intein (Hint) domain"/>
    <property type="match status" value="2"/>
</dbReference>
<dbReference type="InterPro" id="IPR003586">
    <property type="entry name" value="Hint_dom_C"/>
</dbReference>
<dbReference type="NCBIfam" id="TIGR01443">
    <property type="entry name" value="intein_Cterm"/>
    <property type="match status" value="1"/>
</dbReference>
<dbReference type="AlphaFoldDB" id="A0A1V3FZH2"/>
<dbReference type="EMBL" id="MQMF01000012">
    <property type="protein sequence ID" value="OOE07004.1"/>
    <property type="molecule type" value="Genomic_DNA"/>
</dbReference>
<dbReference type="InterPro" id="IPR030934">
    <property type="entry name" value="Intein_C"/>
</dbReference>
<evidence type="ECO:0000259" key="3">
    <source>
        <dbReference type="SMART" id="SM00305"/>
    </source>
</evidence>
<dbReference type="SMART" id="SM00306">
    <property type="entry name" value="HintN"/>
    <property type="match status" value="1"/>
</dbReference>
<evidence type="ECO:0000313" key="5">
    <source>
        <dbReference type="EMBL" id="OOE07004.1"/>
    </source>
</evidence>
<reference evidence="5 6" key="1">
    <citation type="submission" date="2016-11" db="EMBL/GenBank/DDBJ databases">
        <authorList>
            <person name="Jaros S."/>
            <person name="Januszkiewicz K."/>
            <person name="Wedrychowicz H."/>
        </authorList>
    </citation>
    <scope>NUCLEOTIDE SEQUENCE [LARGE SCALE GENOMIC DNA]</scope>
    <source>
        <strain evidence="5 6">Con a/3</strain>
    </source>
</reference>
<evidence type="ECO:0000256" key="1">
    <source>
        <dbReference type="ARBA" id="ARBA00022813"/>
    </source>
</evidence>
<dbReference type="Proteomes" id="UP000188597">
    <property type="component" value="Unassembled WGS sequence"/>
</dbReference>
<dbReference type="GO" id="GO:0016539">
    <property type="term" value="P:intein-mediated protein splicing"/>
    <property type="evidence" value="ECO:0007669"/>
    <property type="project" value="InterPro"/>
</dbReference>
<dbReference type="InterPro" id="IPR006142">
    <property type="entry name" value="INTEIN"/>
</dbReference>
<dbReference type="SMART" id="SM00305">
    <property type="entry name" value="HintC"/>
    <property type="match status" value="1"/>
</dbReference>
<dbReference type="InterPro" id="IPR003587">
    <property type="entry name" value="Hint_dom_N"/>
</dbReference>
<sequence length="555" mass="61287">MTLAPSIWELAAQHFDPPKIRFPTPLDLGVKLDPRTVRTPALDLINEELVKTMNTPDGRLIISMSPQEGKSQTGSRRFPEWALMQNPNLRIAIASYEANIARRWGRAIRDDIQTHPETFNLSVRDDLSAQHEWQLAGHEGGVFTAGVGGAMTGRPVDCIAGDVYIECEHGKLQASEAFKRNIKWLRAYDENSGRAVWRRVEASRRISGRPVVEVATEAGRVLTCTSDHRVYTSRGYVPAGSLRRGETLLGIVGDGPMPVRPDMAGAEDGCPQDDPQMPAPVLLTRVHGDGDREHPEDSNLRRMRRAGETERRGNLLTRLPSEVPGAESYREGLPAVWAHVPTKGQSHSVLLPGLRESGARAENDRTRQLSLQDRDELCEVVPLHAATDPAAGRREMRGLFGDSRDRIRPQREASAEVWARHSPLEREALGQHGGELDHAVLHLSRGAPQVERDAVSVVRGVGGEGVDVYDFQVEGTRNFFAGGVLVHNCLIIDDPVKGREQADSPTIQEKTWSWWTDTALTRLAPGAPVVLILTRWHEKDLAGRLLETDQTSGGS</sequence>
<protein>
    <submittedName>
        <fullName evidence="5">Uncharacterized protein</fullName>
    </submittedName>
</protein>
<proteinExistence type="predicted"/>
<keyword evidence="1" id="KW-0068">Autocatalytic cleavage</keyword>
<dbReference type="PROSITE" id="PS50817">
    <property type="entry name" value="INTEIN_N_TER"/>
    <property type="match status" value="1"/>
</dbReference>
<dbReference type="InterPro" id="IPR006141">
    <property type="entry name" value="Intein_N"/>
</dbReference>
<evidence type="ECO:0000256" key="2">
    <source>
        <dbReference type="ARBA" id="ARBA00023000"/>
    </source>
</evidence>
<keyword evidence="2" id="KW-0651">Protein splicing</keyword>
<feature type="domain" description="Hint" evidence="4">
    <location>
        <begin position="156"/>
        <end position="252"/>
    </location>
</feature>
<feature type="domain" description="Hint" evidence="3">
    <location>
        <begin position="447"/>
        <end position="494"/>
    </location>
</feature>
<name>A0A1V3FZH2_9BACL</name>
<evidence type="ECO:0000259" key="4">
    <source>
        <dbReference type="SMART" id="SM00306"/>
    </source>
</evidence>
<dbReference type="InterPro" id="IPR036844">
    <property type="entry name" value="Hint_dom_sf"/>
</dbReference>